<comment type="catalytic activity">
    <reaction evidence="1">
        <text>S-ubiquitinyl-[E2 ubiquitin-conjugating enzyme]-L-cysteine + [acceptor protein]-L-lysine = [E2 ubiquitin-conjugating enzyme]-L-cysteine + N(6)-ubiquitinyl-[acceptor protein]-L-lysine.</text>
        <dbReference type="EC" id="2.3.2.27"/>
    </reaction>
</comment>
<dbReference type="PANTHER" id="PTHR48178:SF1">
    <property type="entry name" value="PEROXISOME BIOGENESIS FACTOR 2"/>
    <property type="match status" value="1"/>
</dbReference>
<dbReference type="Pfam" id="PF04757">
    <property type="entry name" value="Pex2_Pex12"/>
    <property type="match status" value="1"/>
</dbReference>
<keyword evidence="13" id="KW-0653">Protein transport</keyword>
<organism evidence="28 29">
    <name type="scientific">Canis lupus familiaris</name>
    <name type="common">Dog</name>
    <name type="synonym">Canis familiaris</name>
    <dbReference type="NCBI Taxonomy" id="9615"/>
    <lineage>
        <taxon>Eukaryota</taxon>
        <taxon>Metazoa</taxon>
        <taxon>Chordata</taxon>
        <taxon>Craniata</taxon>
        <taxon>Vertebrata</taxon>
        <taxon>Euteleostomi</taxon>
        <taxon>Mammalia</taxon>
        <taxon>Eutheria</taxon>
        <taxon>Laurasiatheria</taxon>
        <taxon>Carnivora</taxon>
        <taxon>Caniformia</taxon>
        <taxon>Canidae</taxon>
        <taxon>Canis</taxon>
    </lineage>
</organism>
<evidence type="ECO:0000256" key="9">
    <source>
        <dbReference type="ARBA" id="ARBA00022723"/>
    </source>
</evidence>
<evidence type="ECO:0000313" key="28">
    <source>
        <dbReference type="Ensembl" id="ENSCAFP00000073413.1"/>
    </source>
</evidence>
<dbReference type="SMART" id="SM00184">
    <property type="entry name" value="RING"/>
    <property type="match status" value="1"/>
</dbReference>
<accession>A0A8P0TSG2</accession>
<evidence type="ECO:0000256" key="5">
    <source>
        <dbReference type="ARBA" id="ARBA00012483"/>
    </source>
</evidence>
<dbReference type="Gene3D" id="3.30.40.10">
    <property type="entry name" value="Zinc/RING finger domain, C3HC4 (zinc finger)"/>
    <property type="match status" value="1"/>
</dbReference>
<feature type="region of interest" description="Disordered" evidence="26">
    <location>
        <begin position="1"/>
        <end position="203"/>
    </location>
</feature>
<keyword evidence="6" id="KW-0813">Transport</keyword>
<dbReference type="Proteomes" id="UP000002254">
    <property type="component" value="Chromosome 29"/>
</dbReference>
<dbReference type="SUPFAM" id="SSF57850">
    <property type="entry name" value="RING/U-box"/>
    <property type="match status" value="1"/>
</dbReference>
<dbReference type="GO" id="GO:0008270">
    <property type="term" value="F:zinc ion binding"/>
    <property type="evidence" value="ECO:0007669"/>
    <property type="project" value="UniProtKB-KW"/>
</dbReference>
<keyword evidence="14" id="KW-1133">Transmembrane helix</keyword>
<evidence type="ECO:0000256" key="14">
    <source>
        <dbReference type="ARBA" id="ARBA00022989"/>
    </source>
</evidence>
<evidence type="ECO:0000256" key="8">
    <source>
        <dbReference type="ARBA" id="ARBA00022692"/>
    </source>
</evidence>
<keyword evidence="10 25" id="KW-0863">Zinc-finger</keyword>
<feature type="compositionally biased region" description="Polar residues" evidence="26">
    <location>
        <begin position="184"/>
        <end position="193"/>
    </location>
</feature>
<dbReference type="InterPro" id="IPR025654">
    <property type="entry name" value="PEX2/10"/>
</dbReference>
<dbReference type="InterPro" id="IPR013083">
    <property type="entry name" value="Znf_RING/FYVE/PHD"/>
</dbReference>
<reference evidence="28 29" key="1">
    <citation type="journal article" date="2005" name="Nature">
        <title>Genome sequence, comparative analysis and haplotype structure of the domestic dog.</title>
        <authorList>
            <consortium name="Broad Sequencing Platform"/>
            <person name="Lindblad-Toh K."/>
            <person name="Wade C.M."/>
            <person name="Mikkelsen T.S."/>
            <person name="Karlsson E.K."/>
            <person name="Jaffe D.B."/>
            <person name="Kamal M."/>
            <person name="Clamp M."/>
            <person name="Chang J.L."/>
            <person name="Kulbokas E.J. III"/>
            <person name="Zody M.C."/>
            <person name="Mauceli E."/>
            <person name="Xie X."/>
            <person name="Breen M."/>
            <person name="Wayne R.K."/>
            <person name="Ostrander E.A."/>
            <person name="Ponting C.P."/>
            <person name="Galibert F."/>
            <person name="Smith D.R."/>
            <person name="DeJong P.J."/>
            <person name="Kirkness E."/>
            <person name="Alvarez P."/>
            <person name="Biagi T."/>
            <person name="Brockman W."/>
            <person name="Butler J."/>
            <person name="Chin C.W."/>
            <person name="Cook A."/>
            <person name="Cuff J."/>
            <person name="Daly M.J."/>
            <person name="DeCaprio D."/>
            <person name="Gnerre S."/>
            <person name="Grabherr M."/>
            <person name="Kellis M."/>
            <person name="Kleber M."/>
            <person name="Bardeleben C."/>
            <person name="Goodstadt L."/>
            <person name="Heger A."/>
            <person name="Hitte C."/>
            <person name="Kim L."/>
            <person name="Koepfli K.P."/>
            <person name="Parker H.G."/>
            <person name="Pollinger J.P."/>
            <person name="Searle S.M."/>
            <person name="Sutter N.B."/>
            <person name="Thomas R."/>
            <person name="Webber C."/>
            <person name="Baldwin J."/>
            <person name="Abebe A."/>
            <person name="Abouelleil A."/>
            <person name="Aftuck L."/>
            <person name="Ait-Zahra M."/>
            <person name="Aldredge T."/>
            <person name="Allen N."/>
            <person name="An P."/>
            <person name="Anderson S."/>
            <person name="Antoine C."/>
            <person name="Arachchi H."/>
            <person name="Aslam A."/>
            <person name="Ayotte L."/>
            <person name="Bachantsang P."/>
            <person name="Barry A."/>
            <person name="Bayul T."/>
            <person name="Benamara M."/>
            <person name="Berlin A."/>
            <person name="Bessette D."/>
            <person name="Blitshteyn B."/>
            <person name="Bloom T."/>
            <person name="Blye J."/>
            <person name="Boguslavskiy L."/>
            <person name="Bonnet C."/>
            <person name="Boukhgalter B."/>
            <person name="Brown A."/>
            <person name="Cahill P."/>
            <person name="Calixte N."/>
            <person name="Camarata J."/>
            <person name="Cheshatsang Y."/>
            <person name="Chu J."/>
            <person name="Citroen M."/>
            <person name="Collymore A."/>
            <person name="Cooke P."/>
            <person name="Dawoe T."/>
            <person name="Daza R."/>
            <person name="Decktor K."/>
            <person name="DeGray S."/>
            <person name="Dhargay N."/>
            <person name="Dooley K."/>
            <person name="Dooley K."/>
            <person name="Dorje P."/>
            <person name="Dorjee K."/>
            <person name="Dorris L."/>
            <person name="Duffey N."/>
            <person name="Dupes A."/>
            <person name="Egbiremolen O."/>
            <person name="Elong R."/>
            <person name="Falk J."/>
            <person name="Farina A."/>
            <person name="Faro S."/>
            <person name="Ferguson D."/>
            <person name="Ferreira P."/>
            <person name="Fisher S."/>
            <person name="FitzGerald M."/>
            <person name="Foley K."/>
            <person name="Foley C."/>
            <person name="Franke A."/>
            <person name="Friedrich D."/>
            <person name="Gage D."/>
            <person name="Garber M."/>
            <person name="Gearin G."/>
            <person name="Giannoukos G."/>
            <person name="Goode T."/>
            <person name="Goyette A."/>
            <person name="Graham J."/>
            <person name="Grandbois E."/>
            <person name="Gyaltsen K."/>
            <person name="Hafez N."/>
            <person name="Hagopian D."/>
            <person name="Hagos B."/>
            <person name="Hall J."/>
            <person name="Healy C."/>
            <person name="Hegarty R."/>
            <person name="Honan T."/>
            <person name="Horn A."/>
            <person name="Houde N."/>
            <person name="Hughes L."/>
            <person name="Hunnicutt L."/>
            <person name="Husby M."/>
            <person name="Jester B."/>
            <person name="Jones C."/>
            <person name="Kamat A."/>
            <person name="Kanga B."/>
            <person name="Kells C."/>
            <person name="Khazanovich D."/>
            <person name="Kieu A.C."/>
            <person name="Kisner P."/>
            <person name="Kumar M."/>
            <person name="Lance K."/>
            <person name="Landers T."/>
            <person name="Lara M."/>
            <person name="Lee W."/>
            <person name="Leger J.P."/>
            <person name="Lennon N."/>
            <person name="Leuper L."/>
            <person name="LeVine S."/>
            <person name="Liu J."/>
            <person name="Liu X."/>
            <person name="Lokyitsang Y."/>
            <person name="Lokyitsang T."/>
            <person name="Lui A."/>
            <person name="Macdonald J."/>
            <person name="Major J."/>
            <person name="Marabella R."/>
            <person name="Maru K."/>
            <person name="Matthews C."/>
            <person name="McDonough S."/>
            <person name="Mehta T."/>
            <person name="Meldrim J."/>
            <person name="Melnikov A."/>
            <person name="Meneus L."/>
            <person name="Mihalev A."/>
            <person name="Mihova T."/>
            <person name="Miller K."/>
            <person name="Mittelman R."/>
            <person name="Mlenga V."/>
            <person name="Mulrain L."/>
            <person name="Munson G."/>
            <person name="Navidi A."/>
            <person name="Naylor J."/>
            <person name="Nguyen T."/>
            <person name="Nguyen N."/>
            <person name="Nguyen C."/>
            <person name="Nguyen T."/>
            <person name="Nicol R."/>
            <person name="Norbu N."/>
            <person name="Norbu C."/>
            <person name="Novod N."/>
            <person name="Nyima T."/>
            <person name="Olandt P."/>
            <person name="O'Neill B."/>
            <person name="O'Neill K."/>
            <person name="Osman S."/>
            <person name="Oyono L."/>
            <person name="Patti C."/>
            <person name="Perrin D."/>
            <person name="Phunkhang P."/>
            <person name="Pierre F."/>
            <person name="Priest M."/>
            <person name="Rachupka A."/>
            <person name="Raghuraman S."/>
            <person name="Rameau R."/>
            <person name="Ray V."/>
            <person name="Raymond C."/>
            <person name="Rege F."/>
            <person name="Rise C."/>
            <person name="Rogers J."/>
            <person name="Rogov P."/>
            <person name="Sahalie J."/>
            <person name="Settipalli S."/>
            <person name="Sharpe T."/>
            <person name="Shea T."/>
            <person name="Sheehan M."/>
            <person name="Sherpa N."/>
            <person name="Shi J."/>
            <person name="Shih D."/>
            <person name="Sloan J."/>
            <person name="Smith C."/>
            <person name="Sparrow T."/>
            <person name="Stalker J."/>
            <person name="Stange-Thomann N."/>
            <person name="Stavropoulos S."/>
            <person name="Stone C."/>
            <person name="Stone S."/>
            <person name="Sykes S."/>
            <person name="Tchuinga P."/>
            <person name="Tenzing P."/>
            <person name="Tesfaye S."/>
            <person name="Thoulutsang D."/>
            <person name="Thoulutsang Y."/>
            <person name="Topham K."/>
            <person name="Topping I."/>
            <person name="Tsamla T."/>
            <person name="Vassiliev H."/>
            <person name="Venkataraman V."/>
            <person name="Vo A."/>
            <person name="Wangchuk T."/>
            <person name="Wangdi T."/>
            <person name="Weiand M."/>
            <person name="Wilkinson J."/>
            <person name="Wilson A."/>
            <person name="Yadav S."/>
            <person name="Yang S."/>
            <person name="Yang X."/>
            <person name="Young G."/>
            <person name="Yu Q."/>
            <person name="Zainoun J."/>
            <person name="Zembek L."/>
            <person name="Zimmer A."/>
            <person name="Lander E.S."/>
        </authorList>
    </citation>
    <scope>NUCLEOTIDE SEQUENCE [LARGE SCALE GENOMIC DNA]</scope>
    <source>
        <strain evidence="28">Boxer</strain>
    </source>
</reference>
<dbReference type="GO" id="GO:0016558">
    <property type="term" value="P:protein import into peroxisome matrix"/>
    <property type="evidence" value="ECO:0007669"/>
    <property type="project" value="InterPro"/>
</dbReference>
<dbReference type="PROSITE" id="PS50089">
    <property type="entry name" value="ZF_RING_2"/>
    <property type="match status" value="1"/>
</dbReference>
<evidence type="ECO:0000256" key="13">
    <source>
        <dbReference type="ARBA" id="ARBA00022927"/>
    </source>
</evidence>
<evidence type="ECO:0000256" key="19">
    <source>
        <dbReference type="ARBA" id="ARBA00034438"/>
    </source>
</evidence>
<evidence type="ECO:0000256" key="20">
    <source>
        <dbReference type="ARBA" id="ARBA00034505"/>
    </source>
</evidence>
<dbReference type="EC" id="2.3.2.27" evidence="5"/>
<comment type="subcellular location">
    <subcellularLocation>
        <location evidence="2">Peroxisome membrane</location>
        <topology evidence="2">Multi-pass membrane protein</topology>
    </subcellularLocation>
</comment>
<evidence type="ECO:0000256" key="12">
    <source>
        <dbReference type="ARBA" id="ARBA00022833"/>
    </source>
</evidence>
<comment type="catalytic activity">
    <reaction evidence="19">
        <text>[E2 ubiquitin-conjugating enzyme]-S-ubiquitinyl-L-cysteine + [acceptor protein]-L-cysteine = [E2 ubiquitin-conjugating enzyme]-L-cysteine + [acceptor protein]-S-ubiquitinyl-L-cysteine.</text>
        <dbReference type="EC" id="2.3.2.36"/>
    </reaction>
</comment>
<evidence type="ECO:0000256" key="15">
    <source>
        <dbReference type="ARBA" id="ARBA00023136"/>
    </source>
</evidence>
<evidence type="ECO:0000256" key="17">
    <source>
        <dbReference type="ARBA" id="ARBA00023157"/>
    </source>
</evidence>
<evidence type="ECO:0000256" key="10">
    <source>
        <dbReference type="ARBA" id="ARBA00022771"/>
    </source>
</evidence>
<dbReference type="PANTHER" id="PTHR48178">
    <property type="entry name" value="PEROXISOME BIOGENESIS FACTOR 2"/>
    <property type="match status" value="1"/>
</dbReference>
<dbReference type="CDD" id="cd16526">
    <property type="entry name" value="RING-HC_PEX2"/>
    <property type="match status" value="1"/>
</dbReference>
<dbReference type="InterPro" id="IPR017907">
    <property type="entry name" value="Znf_RING_CS"/>
</dbReference>
<feature type="compositionally biased region" description="Low complexity" evidence="26">
    <location>
        <begin position="59"/>
        <end position="68"/>
    </location>
</feature>
<feature type="compositionally biased region" description="Pro residues" evidence="26">
    <location>
        <begin position="47"/>
        <end position="58"/>
    </location>
</feature>
<dbReference type="InterPro" id="IPR001841">
    <property type="entry name" value="Znf_RING"/>
</dbReference>
<evidence type="ECO:0000256" key="23">
    <source>
        <dbReference type="ARBA" id="ARBA00076669"/>
    </source>
</evidence>
<evidence type="ECO:0000256" key="22">
    <source>
        <dbReference type="ARBA" id="ARBA00034543"/>
    </source>
</evidence>
<dbReference type="InterPro" id="IPR006845">
    <property type="entry name" value="Pex_N"/>
</dbReference>
<gene>
    <name evidence="28" type="primary">PEX2</name>
</gene>
<proteinExistence type="inferred from homology"/>
<evidence type="ECO:0000256" key="24">
    <source>
        <dbReference type="ARBA" id="ARBA00077629"/>
    </source>
</evidence>
<dbReference type="AlphaFoldDB" id="A0A8P0TSG2"/>
<comment type="pathway">
    <text evidence="3">Protein modification; protein ubiquitination.</text>
</comment>
<dbReference type="GO" id="GO:0061630">
    <property type="term" value="F:ubiquitin protein ligase activity"/>
    <property type="evidence" value="ECO:0007669"/>
    <property type="project" value="UniProtKB-EC"/>
</dbReference>
<feature type="compositionally biased region" description="Pro residues" evidence="26">
    <location>
        <begin position="69"/>
        <end position="82"/>
    </location>
</feature>
<name>A0A8P0TSG2_CANLF</name>
<dbReference type="PROSITE" id="PS00518">
    <property type="entry name" value="ZF_RING_1"/>
    <property type="match status" value="1"/>
</dbReference>
<evidence type="ECO:0000256" key="4">
    <source>
        <dbReference type="ARBA" id="ARBA00008704"/>
    </source>
</evidence>
<evidence type="ECO:0000256" key="18">
    <source>
        <dbReference type="ARBA" id="ARBA00032511"/>
    </source>
</evidence>
<evidence type="ECO:0000256" key="7">
    <source>
        <dbReference type="ARBA" id="ARBA00022679"/>
    </source>
</evidence>
<keyword evidence="9" id="KW-0479">Metal-binding</keyword>
<dbReference type="Ensembl" id="ENSCAFT00000104486.1">
    <property type="protein sequence ID" value="ENSCAFP00000073413.1"/>
    <property type="gene ID" value="ENSCAFG00000054182.1"/>
</dbReference>
<evidence type="ECO:0000259" key="27">
    <source>
        <dbReference type="PROSITE" id="PS50089"/>
    </source>
</evidence>
<evidence type="ECO:0000256" key="6">
    <source>
        <dbReference type="ARBA" id="ARBA00022448"/>
    </source>
</evidence>
<sequence>PQRRPSLRPQASGLRQFRLSCPGVGDRAGRVSNCSGVTHADRAAPRRSPPPHPTPTPTPGASASSPASRAPPGPAGVRPPPRLGTHAPRSRRGPGTAASLAQGRAPSPGGPSAGRRPLHPGGCGGAPLPLGGACRAARRAVPGQGTPRPRTAPASPRPLDTEASSRAAPTRGRRVRDGPANQRRFPQSGQPTNHRAPVSSALRPFGPSALRLFGPSAPRPFGSSALAGAAPALRGLPPRSLQLPRSSAFNFPFFLRHFRVRRRSGSPRVPEAWVIPVLLGEAELPGECFRESYVGRGRSADSSETFREDMASREEKTKRTDRVLRISQLDALELNKALEQLVWAQFTQCFHGFKPGLLAHFEPEVKALLWLFLWRFTIYSKNATVGQSVLNIQYKNDFSPKLRYQPPSKNQKLWYAVCTIGGTWLEERCYDLFRNRHLASFGKARQCVNIMVGLLKLGGLINFLIFLQRGKFATLTERLLGIRSVFCKPQNVREVGFEYMNRELLWHGFAEFLIFLLPLINIQKLKAKLSSWCIPLTGAPTSDNTLATSGKQCSLCGEWPTMPHTIGCEHIFCYYCVKSSFLFDMYFTCPKCGTEVQSLQPLKSGIEMSEVNAL</sequence>
<evidence type="ECO:0000313" key="29">
    <source>
        <dbReference type="Proteomes" id="UP000002254"/>
    </source>
</evidence>
<feature type="compositionally biased region" description="Low complexity" evidence="26">
    <location>
        <begin position="146"/>
        <end position="158"/>
    </location>
</feature>
<evidence type="ECO:0000256" key="25">
    <source>
        <dbReference type="PROSITE-ProRule" id="PRU00175"/>
    </source>
</evidence>
<keyword evidence="15" id="KW-0472">Membrane</keyword>
<evidence type="ECO:0000256" key="26">
    <source>
        <dbReference type="SAM" id="MobiDB-lite"/>
    </source>
</evidence>
<dbReference type="EC" id="2.3.2.36" evidence="21"/>
<keyword evidence="8" id="KW-0812">Transmembrane</keyword>
<protein>
    <recommendedName>
        <fullName evidence="22">Peroxisome biogenesis factor 2</fullName>
        <ecNumber evidence="5">2.3.2.27</ecNumber>
        <ecNumber evidence="21">2.3.2.36</ecNumber>
    </recommendedName>
    <alternativeName>
        <fullName evidence="18">Peroxin-2</fullName>
    </alternativeName>
    <alternativeName>
        <fullName evidence="23">Peroxisomal membrane protein 3</fullName>
    </alternativeName>
    <alternativeName>
        <fullName evidence="24">Peroxisome assembly factor 1</fullName>
    </alternativeName>
</protein>
<keyword evidence="12" id="KW-0862">Zinc</keyword>
<comment type="similarity">
    <text evidence="4">Belongs to the pex2/pex10/pex12 family.</text>
</comment>
<dbReference type="GO" id="GO:0005778">
    <property type="term" value="C:peroxisomal membrane"/>
    <property type="evidence" value="ECO:0007669"/>
    <property type="project" value="UniProtKB-SubCell"/>
</dbReference>
<keyword evidence="7" id="KW-0808">Transferase</keyword>
<keyword evidence="17" id="KW-1015">Disulfide bond</keyword>
<keyword evidence="16" id="KW-0576">Peroxisome</keyword>
<evidence type="ECO:0000256" key="11">
    <source>
        <dbReference type="ARBA" id="ARBA00022786"/>
    </source>
</evidence>
<dbReference type="OrthoDB" id="1701437at2759"/>
<comment type="subunit">
    <text evidence="20">Component of the PEX2-PEX10-PEX12 retrotranslocation channel, composed of PEX2, PEX10 and PEX12.</text>
</comment>
<evidence type="ECO:0000256" key="1">
    <source>
        <dbReference type="ARBA" id="ARBA00000900"/>
    </source>
</evidence>
<dbReference type="InterPro" id="IPR045859">
    <property type="entry name" value="RING-HC_PEX2"/>
</dbReference>
<evidence type="ECO:0000256" key="21">
    <source>
        <dbReference type="ARBA" id="ARBA00034523"/>
    </source>
</evidence>
<evidence type="ECO:0000256" key="2">
    <source>
        <dbReference type="ARBA" id="ARBA00004585"/>
    </source>
</evidence>
<reference evidence="28" key="2">
    <citation type="submission" date="2025-08" db="UniProtKB">
        <authorList>
            <consortium name="Ensembl"/>
        </authorList>
    </citation>
    <scope>IDENTIFICATION</scope>
</reference>
<keyword evidence="11" id="KW-0833">Ubl conjugation pathway</keyword>
<dbReference type="FunFam" id="3.30.40.10:FF:000480">
    <property type="entry name" value="Peroxisome biogenesis factor 2"/>
    <property type="match status" value="1"/>
</dbReference>
<feature type="domain" description="RING-type" evidence="27">
    <location>
        <begin position="553"/>
        <end position="592"/>
    </location>
</feature>
<evidence type="ECO:0000256" key="16">
    <source>
        <dbReference type="ARBA" id="ARBA00023140"/>
    </source>
</evidence>
<evidence type="ECO:0000256" key="3">
    <source>
        <dbReference type="ARBA" id="ARBA00004906"/>
    </source>
</evidence>